<dbReference type="PANTHER" id="PTHR23501:SF191">
    <property type="entry name" value="VACUOLAR BASIC AMINO ACID TRANSPORTER 4"/>
    <property type="match status" value="1"/>
</dbReference>
<keyword evidence="9" id="KW-1185">Reference proteome</keyword>
<feature type="transmembrane region" description="Helical" evidence="6">
    <location>
        <begin position="396"/>
        <end position="415"/>
    </location>
</feature>
<evidence type="ECO:0000256" key="2">
    <source>
        <dbReference type="ARBA" id="ARBA00022448"/>
    </source>
</evidence>
<feature type="transmembrane region" description="Helical" evidence="6">
    <location>
        <begin position="301"/>
        <end position="320"/>
    </location>
</feature>
<dbReference type="GO" id="GO:0005886">
    <property type="term" value="C:plasma membrane"/>
    <property type="evidence" value="ECO:0007669"/>
    <property type="project" value="UniProtKB-SubCell"/>
</dbReference>
<feature type="domain" description="Major facilitator superfamily (MFS) profile" evidence="7">
    <location>
        <begin position="3"/>
        <end position="453"/>
    </location>
</feature>
<dbReference type="InterPro" id="IPR020846">
    <property type="entry name" value="MFS_dom"/>
</dbReference>
<keyword evidence="2" id="KW-0813">Transport</keyword>
<feature type="transmembrane region" description="Helical" evidence="6">
    <location>
        <begin position="7"/>
        <end position="30"/>
    </location>
</feature>
<feature type="transmembrane region" description="Helical" evidence="6">
    <location>
        <begin position="354"/>
        <end position="376"/>
    </location>
</feature>
<dbReference type="Pfam" id="PF07690">
    <property type="entry name" value="MFS_1"/>
    <property type="match status" value="1"/>
</dbReference>
<comment type="subcellular location">
    <subcellularLocation>
        <location evidence="1">Cell membrane</location>
        <topology evidence="1">Multi-pass membrane protein</topology>
    </subcellularLocation>
</comment>
<dbReference type="EMBL" id="CP016379">
    <property type="protein sequence ID" value="AZR72084.1"/>
    <property type="molecule type" value="Genomic_DNA"/>
</dbReference>
<keyword evidence="3 6" id="KW-0812">Transmembrane</keyword>
<evidence type="ECO:0000256" key="3">
    <source>
        <dbReference type="ARBA" id="ARBA00022692"/>
    </source>
</evidence>
<feature type="transmembrane region" description="Helical" evidence="6">
    <location>
        <begin position="161"/>
        <end position="180"/>
    </location>
</feature>
<feature type="transmembrane region" description="Helical" evidence="6">
    <location>
        <begin position="102"/>
        <end position="123"/>
    </location>
</feature>
<dbReference type="Gene3D" id="1.20.1720.10">
    <property type="entry name" value="Multidrug resistance protein D"/>
    <property type="match status" value="1"/>
</dbReference>
<organism evidence="8 9">
    <name type="scientific">Anoxybacter fermentans</name>
    <dbReference type="NCBI Taxonomy" id="1323375"/>
    <lineage>
        <taxon>Bacteria</taxon>
        <taxon>Bacillati</taxon>
        <taxon>Bacillota</taxon>
        <taxon>Clostridia</taxon>
        <taxon>Halanaerobiales</taxon>
        <taxon>Anoxybacter</taxon>
    </lineage>
</organism>
<evidence type="ECO:0000256" key="5">
    <source>
        <dbReference type="ARBA" id="ARBA00023136"/>
    </source>
</evidence>
<dbReference type="Gene3D" id="1.20.1250.20">
    <property type="entry name" value="MFS general substrate transporter like domains"/>
    <property type="match status" value="1"/>
</dbReference>
<dbReference type="SUPFAM" id="SSF103473">
    <property type="entry name" value="MFS general substrate transporter"/>
    <property type="match status" value="1"/>
</dbReference>
<evidence type="ECO:0000256" key="4">
    <source>
        <dbReference type="ARBA" id="ARBA00022989"/>
    </source>
</evidence>
<keyword evidence="4 6" id="KW-1133">Transmembrane helix</keyword>
<reference evidence="8 9" key="1">
    <citation type="submission" date="2016-07" db="EMBL/GenBank/DDBJ databases">
        <title>Genome and transcriptome analysis of iron-reducing fermentative bacteria Anoxybacter fermentans.</title>
        <authorList>
            <person name="Zeng X."/>
            <person name="Shao Z."/>
        </authorList>
    </citation>
    <scope>NUCLEOTIDE SEQUENCE [LARGE SCALE GENOMIC DNA]</scope>
    <source>
        <strain evidence="8 9">DY22613</strain>
    </source>
</reference>
<proteinExistence type="predicted"/>
<dbReference type="PRINTS" id="PR01036">
    <property type="entry name" value="TCRTETB"/>
</dbReference>
<feature type="transmembrane region" description="Helical" evidence="6">
    <location>
        <begin position="225"/>
        <end position="243"/>
    </location>
</feature>
<dbReference type="InterPro" id="IPR011701">
    <property type="entry name" value="MFS"/>
</dbReference>
<dbReference type="RefSeq" id="WP_164730831.1">
    <property type="nucleotide sequence ID" value="NZ_CP016379.1"/>
</dbReference>
<feature type="transmembrane region" description="Helical" evidence="6">
    <location>
        <begin position="135"/>
        <end position="155"/>
    </location>
</feature>
<feature type="transmembrane region" description="Helical" evidence="6">
    <location>
        <begin position="42"/>
        <end position="61"/>
    </location>
</feature>
<gene>
    <name evidence="8" type="ORF">BBF96_00965</name>
</gene>
<dbReference type="PROSITE" id="PS50850">
    <property type="entry name" value="MFS"/>
    <property type="match status" value="1"/>
</dbReference>
<keyword evidence="5 6" id="KW-0472">Membrane</keyword>
<protein>
    <recommendedName>
        <fullName evidence="7">Major facilitator superfamily (MFS) profile domain-containing protein</fullName>
    </recommendedName>
</protein>
<dbReference type="AlphaFoldDB" id="A0A3S9SUY5"/>
<dbReference type="KEGG" id="aft:BBF96_00965"/>
<feature type="transmembrane region" description="Helical" evidence="6">
    <location>
        <begin position="264"/>
        <end position="286"/>
    </location>
</feature>
<feature type="transmembrane region" description="Helical" evidence="6">
    <location>
        <begin position="327"/>
        <end position="348"/>
    </location>
</feature>
<dbReference type="GO" id="GO:0022857">
    <property type="term" value="F:transmembrane transporter activity"/>
    <property type="evidence" value="ECO:0007669"/>
    <property type="project" value="InterPro"/>
</dbReference>
<evidence type="ECO:0000313" key="8">
    <source>
        <dbReference type="EMBL" id="AZR72084.1"/>
    </source>
</evidence>
<dbReference type="InterPro" id="IPR036259">
    <property type="entry name" value="MFS_trans_sf"/>
</dbReference>
<evidence type="ECO:0000313" key="9">
    <source>
        <dbReference type="Proteomes" id="UP000267250"/>
    </source>
</evidence>
<sequence>MRNRISIPFAGILFGTAANMLMQTVIATILPQIMSEYGGWQWYGWVFSSFLIVSTITIPLFAKMADLYGYKKFYMIGMTIFIVGSLLCGLAPSVPFLIGARIIQGLGVGIIGPVTIALISNLFSLEKRGSAMGIYAATQLLSNVIGPIFGGLIAQTFGWPWAFYMVIPVGLLSLLLIYPLRLPSNQTSHGSIRQLDMIGALLFGSFIALFIQGWTRLGKTGLDQISLSIFVASLVLFALFVLQEKRHPYPVIPPKFIRIKNVRLANITAFLIGLLMYGAIAILPLYSEKVLGNGSVNSDKLLVPLTVGIGLGAILSGRAVKKYSYKALAQIGWLTSFLSLAILTVMSFLNVFNYWIYVFIFAIGLGIGTLLPTFLLPAQNAVSKNEQATIGGMVQLSRNSGGAIGIPILTGLLFISERFGLTFNGGYWLIFLFLCICTLFGLLVGMQYKGSVKEELNGVERD</sequence>
<feature type="transmembrane region" description="Helical" evidence="6">
    <location>
        <begin position="427"/>
        <end position="446"/>
    </location>
</feature>
<evidence type="ECO:0000256" key="1">
    <source>
        <dbReference type="ARBA" id="ARBA00004651"/>
    </source>
</evidence>
<accession>A0A3S9SUY5</accession>
<name>A0A3S9SUY5_9FIRM</name>
<dbReference type="PANTHER" id="PTHR23501">
    <property type="entry name" value="MAJOR FACILITATOR SUPERFAMILY"/>
    <property type="match status" value="1"/>
</dbReference>
<feature type="transmembrane region" description="Helical" evidence="6">
    <location>
        <begin position="192"/>
        <end position="213"/>
    </location>
</feature>
<evidence type="ECO:0000256" key="6">
    <source>
        <dbReference type="SAM" id="Phobius"/>
    </source>
</evidence>
<dbReference type="Proteomes" id="UP000267250">
    <property type="component" value="Chromosome"/>
</dbReference>
<feature type="transmembrane region" description="Helical" evidence="6">
    <location>
        <begin position="73"/>
        <end position="96"/>
    </location>
</feature>
<evidence type="ECO:0000259" key="7">
    <source>
        <dbReference type="PROSITE" id="PS50850"/>
    </source>
</evidence>